<accession>A0A9P0PGF1</accession>
<gene>
    <name evidence="2" type="ORF">ACAOBT_LOCUS15321</name>
</gene>
<sequence>MTDLCWGPCQSPPVATSVEQRASDSPSRSTRSDFDDSGRPLCGSPDSSRANDAEYITRRPGDGVFLKKFERVRSATI</sequence>
<keyword evidence="3" id="KW-1185">Reference proteome</keyword>
<dbReference type="Proteomes" id="UP001152888">
    <property type="component" value="Unassembled WGS sequence"/>
</dbReference>
<protein>
    <submittedName>
        <fullName evidence="2">Uncharacterized protein</fullName>
    </submittedName>
</protein>
<reference evidence="2" key="1">
    <citation type="submission" date="2022-03" db="EMBL/GenBank/DDBJ databases">
        <authorList>
            <person name="Sayadi A."/>
        </authorList>
    </citation>
    <scope>NUCLEOTIDE SEQUENCE</scope>
</reference>
<dbReference type="AlphaFoldDB" id="A0A9P0PGF1"/>
<feature type="compositionally biased region" description="Polar residues" evidence="1">
    <location>
        <begin position="13"/>
        <end position="29"/>
    </location>
</feature>
<dbReference type="EMBL" id="CAKOFQ010006930">
    <property type="protein sequence ID" value="CAH1982997.1"/>
    <property type="molecule type" value="Genomic_DNA"/>
</dbReference>
<evidence type="ECO:0000313" key="3">
    <source>
        <dbReference type="Proteomes" id="UP001152888"/>
    </source>
</evidence>
<proteinExistence type="predicted"/>
<evidence type="ECO:0000313" key="2">
    <source>
        <dbReference type="EMBL" id="CAH1982997.1"/>
    </source>
</evidence>
<comment type="caution">
    <text evidence="2">The sequence shown here is derived from an EMBL/GenBank/DDBJ whole genome shotgun (WGS) entry which is preliminary data.</text>
</comment>
<organism evidence="2 3">
    <name type="scientific">Acanthoscelides obtectus</name>
    <name type="common">Bean weevil</name>
    <name type="synonym">Bruchus obtectus</name>
    <dbReference type="NCBI Taxonomy" id="200917"/>
    <lineage>
        <taxon>Eukaryota</taxon>
        <taxon>Metazoa</taxon>
        <taxon>Ecdysozoa</taxon>
        <taxon>Arthropoda</taxon>
        <taxon>Hexapoda</taxon>
        <taxon>Insecta</taxon>
        <taxon>Pterygota</taxon>
        <taxon>Neoptera</taxon>
        <taxon>Endopterygota</taxon>
        <taxon>Coleoptera</taxon>
        <taxon>Polyphaga</taxon>
        <taxon>Cucujiformia</taxon>
        <taxon>Chrysomeloidea</taxon>
        <taxon>Chrysomelidae</taxon>
        <taxon>Bruchinae</taxon>
        <taxon>Bruchini</taxon>
        <taxon>Acanthoscelides</taxon>
    </lineage>
</organism>
<feature type="region of interest" description="Disordered" evidence="1">
    <location>
        <begin position="1"/>
        <end position="55"/>
    </location>
</feature>
<name>A0A9P0PGF1_ACAOB</name>
<evidence type="ECO:0000256" key="1">
    <source>
        <dbReference type="SAM" id="MobiDB-lite"/>
    </source>
</evidence>